<dbReference type="PANTHER" id="PTHR21580:SF19">
    <property type="entry name" value="OUTER DENSE FIBER PROTEIN 3B"/>
    <property type="match status" value="1"/>
</dbReference>
<dbReference type="PANTHER" id="PTHR21580">
    <property type="entry name" value="SHIPPO-1-RELATED"/>
    <property type="match status" value="1"/>
</dbReference>
<evidence type="ECO:0000256" key="1">
    <source>
        <dbReference type="SAM" id="MobiDB-lite"/>
    </source>
</evidence>
<dbReference type="GO" id="GO:0005856">
    <property type="term" value="C:cytoskeleton"/>
    <property type="evidence" value="ECO:0007669"/>
    <property type="project" value="TreeGrafter"/>
</dbReference>
<dbReference type="Pfam" id="PF07004">
    <property type="entry name" value="SHIPPO-rpt"/>
    <property type="match status" value="4"/>
</dbReference>
<proteinExistence type="predicted"/>
<dbReference type="AlphaFoldDB" id="A0A8B9S4V8"/>
<dbReference type="InterPro" id="IPR051291">
    <property type="entry name" value="CIMAP"/>
</dbReference>
<dbReference type="Ensembl" id="ENSAOWT00000007840.1">
    <property type="protein sequence ID" value="ENSAOWP00000006933.1"/>
    <property type="gene ID" value="ENSAOWG00000004764.1"/>
</dbReference>
<accession>A0A8B9S4V8</accession>
<evidence type="ECO:0000313" key="3">
    <source>
        <dbReference type="Proteomes" id="UP000694424"/>
    </source>
</evidence>
<reference evidence="2" key="2">
    <citation type="submission" date="2025-09" db="UniProtKB">
        <authorList>
            <consortium name="Ensembl"/>
        </authorList>
    </citation>
    <scope>IDENTIFICATION</scope>
</reference>
<reference evidence="2" key="1">
    <citation type="submission" date="2025-08" db="UniProtKB">
        <authorList>
            <consortium name="Ensembl"/>
        </authorList>
    </citation>
    <scope>IDENTIFICATION</scope>
</reference>
<keyword evidence="3" id="KW-1185">Reference proteome</keyword>
<organism evidence="2 3">
    <name type="scientific">Apteryx owenii</name>
    <name type="common">Little spotted kiwi</name>
    <dbReference type="NCBI Taxonomy" id="8824"/>
    <lineage>
        <taxon>Eukaryota</taxon>
        <taxon>Metazoa</taxon>
        <taxon>Chordata</taxon>
        <taxon>Craniata</taxon>
        <taxon>Vertebrata</taxon>
        <taxon>Euteleostomi</taxon>
        <taxon>Archelosauria</taxon>
        <taxon>Archosauria</taxon>
        <taxon>Dinosauria</taxon>
        <taxon>Saurischia</taxon>
        <taxon>Theropoda</taxon>
        <taxon>Coelurosauria</taxon>
        <taxon>Aves</taxon>
        <taxon>Palaeognathae</taxon>
        <taxon>Apterygiformes</taxon>
        <taxon>Apterygidae</taxon>
        <taxon>Apteryx</taxon>
    </lineage>
</organism>
<sequence length="184" mass="19828">MSADVWVGTWRPHRPRGPIAALYTSPGPKYRLPTNVGRYCPEKAGKWAFPSAPVYSLAARTKQFAGDQTPGPAAYGLPPMLGPRVVGKTSAPNFSMAGRSAAGCFCADLCKTPGPCNYRVVAADVYKRRAPRYSMLARNLPPPDDTRKPGPGAYSPEKVRGPRGITFGVRHSDYLAPLVLDVPD</sequence>
<name>A0A8B9S4V8_APTOW</name>
<evidence type="ECO:0000313" key="2">
    <source>
        <dbReference type="Ensembl" id="ENSAOWP00000006933.1"/>
    </source>
</evidence>
<dbReference type="InterPro" id="IPR010736">
    <property type="entry name" value="SHIPPO-rpt"/>
</dbReference>
<feature type="region of interest" description="Disordered" evidence="1">
    <location>
        <begin position="136"/>
        <end position="162"/>
    </location>
</feature>
<dbReference type="Proteomes" id="UP000694424">
    <property type="component" value="Unplaced"/>
</dbReference>
<protein>
    <submittedName>
        <fullName evidence="2">Outer dense fiber of sperm tails 3B</fullName>
    </submittedName>
</protein>